<dbReference type="GO" id="GO:0008270">
    <property type="term" value="F:zinc ion binding"/>
    <property type="evidence" value="ECO:0007669"/>
    <property type="project" value="UniProtKB-KW"/>
</dbReference>
<keyword evidence="4" id="KW-1185">Reference proteome</keyword>
<organism evidence="3 4">
    <name type="scientific">Corchorus capsularis</name>
    <name type="common">Jute</name>
    <dbReference type="NCBI Taxonomy" id="210143"/>
    <lineage>
        <taxon>Eukaryota</taxon>
        <taxon>Viridiplantae</taxon>
        <taxon>Streptophyta</taxon>
        <taxon>Embryophyta</taxon>
        <taxon>Tracheophyta</taxon>
        <taxon>Spermatophyta</taxon>
        <taxon>Magnoliopsida</taxon>
        <taxon>eudicotyledons</taxon>
        <taxon>Gunneridae</taxon>
        <taxon>Pentapetalae</taxon>
        <taxon>rosids</taxon>
        <taxon>malvids</taxon>
        <taxon>Malvales</taxon>
        <taxon>Malvaceae</taxon>
        <taxon>Grewioideae</taxon>
        <taxon>Apeibeae</taxon>
        <taxon>Corchorus</taxon>
    </lineage>
</organism>
<dbReference type="Gramene" id="OMO81733">
    <property type="protein sequence ID" value="OMO81733"/>
    <property type="gene ID" value="CCACVL1_12255"/>
</dbReference>
<dbReference type="PANTHER" id="PTHR31286:SF178">
    <property type="entry name" value="DUF4283 DOMAIN-CONTAINING PROTEIN"/>
    <property type="match status" value="1"/>
</dbReference>
<keyword evidence="1" id="KW-0863">Zinc-finger</keyword>
<comment type="caution">
    <text evidence="3">The sequence shown here is derived from an EMBL/GenBank/DDBJ whole genome shotgun (WGS) entry which is preliminary data.</text>
</comment>
<evidence type="ECO:0000259" key="2">
    <source>
        <dbReference type="PROSITE" id="PS50158"/>
    </source>
</evidence>
<evidence type="ECO:0000313" key="4">
    <source>
        <dbReference type="Proteomes" id="UP000188268"/>
    </source>
</evidence>
<dbReference type="AlphaFoldDB" id="A0A1R3IGN9"/>
<dbReference type="STRING" id="210143.A0A1R3IGN9"/>
<evidence type="ECO:0000313" key="3">
    <source>
        <dbReference type="EMBL" id="OMO81733.1"/>
    </source>
</evidence>
<name>A0A1R3IGN9_COCAP</name>
<dbReference type="OMA" id="EYQEDYS"/>
<protein>
    <recommendedName>
        <fullName evidence="2">CCHC-type domain-containing protein</fullName>
    </recommendedName>
</protein>
<gene>
    <name evidence="3" type="ORF">CCACVL1_12255</name>
</gene>
<dbReference type="EMBL" id="AWWV01010096">
    <property type="protein sequence ID" value="OMO81733.1"/>
    <property type="molecule type" value="Genomic_DNA"/>
</dbReference>
<dbReference type="InterPro" id="IPR025836">
    <property type="entry name" value="Zn_knuckle_CX2CX4HX4C"/>
</dbReference>
<dbReference type="SUPFAM" id="SSF57756">
    <property type="entry name" value="Retrovirus zinc finger-like domains"/>
    <property type="match status" value="1"/>
</dbReference>
<proteinExistence type="predicted"/>
<reference evidence="3 4" key="1">
    <citation type="submission" date="2013-09" db="EMBL/GenBank/DDBJ databases">
        <title>Corchorus capsularis genome sequencing.</title>
        <authorList>
            <person name="Alam M."/>
            <person name="Haque M.S."/>
            <person name="Islam M.S."/>
            <person name="Emdad E.M."/>
            <person name="Islam M.M."/>
            <person name="Ahmed B."/>
            <person name="Halim A."/>
            <person name="Hossen Q.M.M."/>
            <person name="Hossain M.Z."/>
            <person name="Ahmed R."/>
            <person name="Khan M.M."/>
            <person name="Islam R."/>
            <person name="Rashid M.M."/>
            <person name="Khan S.A."/>
            <person name="Rahman M.S."/>
            <person name="Alam M."/>
        </authorList>
    </citation>
    <scope>NUCLEOTIDE SEQUENCE [LARGE SCALE GENOMIC DNA]</scope>
    <source>
        <strain evidence="4">cv. CVL-1</strain>
        <tissue evidence="3">Whole seedling</tissue>
    </source>
</reference>
<keyword evidence="1" id="KW-0862">Zinc</keyword>
<dbReference type="GO" id="GO:0003676">
    <property type="term" value="F:nucleic acid binding"/>
    <property type="evidence" value="ECO:0007669"/>
    <property type="project" value="InterPro"/>
</dbReference>
<dbReference type="InterPro" id="IPR001878">
    <property type="entry name" value="Znf_CCHC"/>
</dbReference>
<dbReference type="InterPro" id="IPR036875">
    <property type="entry name" value="Znf_CCHC_sf"/>
</dbReference>
<accession>A0A1R3IGN9</accession>
<dbReference type="Pfam" id="PF14392">
    <property type="entry name" value="zf-CCHC_4"/>
    <property type="match status" value="1"/>
</dbReference>
<dbReference type="PANTHER" id="PTHR31286">
    <property type="entry name" value="GLYCINE-RICH CELL WALL STRUCTURAL PROTEIN 1.8-LIKE"/>
    <property type="match status" value="1"/>
</dbReference>
<sequence length="173" mass="20152">MVRALEEGPWTVMGHCLLIKKWQQGLTVTEMEFRMLKFWVQVHNLPIEMLTHKNALVIGSELGRIVRIEEPITDGGLGRSFLRIRIEIDVDNHLVCGFWVPRKNLDKVWANIKYERLADFCYGCGKIGHVVKHCSNYIGDVEETFNDIHKFVPHMRTTQARGVHWSDLRGERE</sequence>
<keyword evidence="1" id="KW-0479">Metal-binding</keyword>
<dbReference type="InterPro" id="IPR040256">
    <property type="entry name" value="At4g02000-like"/>
</dbReference>
<feature type="domain" description="CCHC-type" evidence="2">
    <location>
        <begin position="121"/>
        <end position="136"/>
    </location>
</feature>
<evidence type="ECO:0000256" key="1">
    <source>
        <dbReference type="PROSITE-ProRule" id="PRU00047"/>
    </source>
</evidence>
<dbReference type="PROSITE" id="PS50158">
    <property type="entry name" value="ZF_CCHC"/>
    <property type="match status" value="1"/>
</dbReference>
<dbReference type="Proteomes" id="UP000188268">
    <property type="component" value="Unassembled WGS sequence"/>
</dbReference>
<dbReference type="OrthoDB" id="994464at2759"/>